<dbReference type="InterPro" id="IPR028994">
    <property type="entry name" value="Integrin_alpha_N"/>
</dbReference>
<dbReference type="AlphaFoldDB" id="A0A1E7KIZ5"/>
<feature type="region of interest" description="Disordered" evidence="5">
    <location>
        <begin position="1"/>
        <end position="20"/>
    </location>
</feature>
<keyword evidence="2" id="KW-0677">Repeat</keyword>
<comment type="caution">
    <text evidence="6">The sequence shown here is derived from an EMBL/GenBank/DDBJ whole genome shotgun (WGS) entry which is preliminary data.</text>
</comment>
<name>A0A1E7KIZ5_9ACTN</name>
<evidence type="ECO:0000256" key="1">
    <source>
        <dbReference type="ARBA" id="ARBA00022729"/>
    </source>
</evidence>
<protein>
    <recommendedName>
        <fullName evidence="8">Integrin-like protein</fullName>
    </recommendedName>
</protein>
<dbReference type="SMART" id="SM00191">
    <property type="entry name" value="Int_alpha"/>
    <property type="match status" value="4"/>
</dbReference>
<evidence type="ECO:0000256" key="5">
    <source>
        <dbReference type="SAM" id="MobiDB-lite"/>
    </source>
</evidence>
<evidence type="ECO:0000256" key="2">
    <source>
        <dbReference type="ARBA" id="ARBA00022737"/>
    </source>
</evidence>
<feature type="compositionally biased region" description="Basic and acidic residues" evidence="5">
    <location>
        <begin position="1"/>
        <end position="11"/>
    </location>
</feature>
<dbReference type="InterPro" id="IPR013517">
    <property type="entry name" value="FG-GAP"/>
</dbReference>
<dbReference type="SUPFAM" id="SSF69318">
    <property type="entry name" value="Integrin alpha N-terminal domain"/>
    <property type="match status" value="1"/>
</dbReference>
<proteinExistence type="predicted"/>
<dbReference type="PANTHER" id="PTHR23221:SF7">
    <property type="entry name" value="PHOSPHATIDYLINOSITOL-GLYCAN-SPECIFIC PHOSPHOLIPASE D"/>
    <property type="match status" value="1"/>
</dbReference>
<dbReference type="PROSITE" id="PS51470">
    <property type="entry name" value="FG_GAP"/>
    <property type="match status" value="1"/>
</dbReference>
<dbReference type="Pfam" id="PF01839">
    <property type="entry name" value="FG-GAP"/>
    <property type="match status" value="3"/>
</dbReference>
<keyword evidence="3" id="KW-0378">Hydrolase</keyword>
<evidence type="ECO:0008006" key="8">
    <source>
        <dbReference type="Google" id="ProtNLM"/>
    </source>
</evidence>
<keyword evidence="7" id="KW-1185">Reference proteome</keyword>
<dbReference type="InterPro" id="IPR013519">
    <property type="entry name" value="Int_alpha_beta-p"/>
</dbReference>
<evidence type="ECO:0000313" key="6">
    <source>
        <dbReference type="EMBL" id="OEV03883.1"/>
    </source>
</evidence>
<dbReference type="RefSeq" id="WP_070196205.1">
    <property type="nucleotide sequence ID" value="NZ_LJGU01000115.1"/>
</dbReference>
<accession>A0A1E7KIZ5</accession>
<dbReference type="Proteomes" id="UP000176101">
    <property type="component" value="Unassembled WGS sequence"/>
</dbReference>
<dbReference type="Gene3D" id="2.130.10.130">
    <property type="entry name" value="Integrin alpha, N-terminal"/>
    <property type="match status" value="3"/>
</dbReference>
<evidence type="ECO:0000256" key="3">
    <source>
        <dbReference type="ARBA" id="ARBA00022801"/>
    </source>
</evidence>
<dbReference type="GO" id="GO:0016787">
    <property type="term" value="F:hydrolase activity"/>
    <property type="evidence" value="ECO:0007669"/>
    <property type="project" value="UniProtKB-KW"/>
</dbReference>
<dbReference type="PANTHER" id="PTHR23221">
    <property type="entry name" value="GLYCOSYLPHOSPHATIDYLINOSITOL PHOSPHOLIPASE D"/>
    <property type="match status" value="1"/>
</dbReference>
<evidence type="ECO:0000256" key="4">
    <source>
        <dbReference type="ARBA" id="ARBA00023180"/>
    </source>
</evidence>
<keyword evidence="4" id="KW-0325">Glycoprotein</keyword>
<organism evidence="6 7">
    <name type="scientific">Streptomyces oceani</name>
    <dbReference type="NCBI Taxonomy" id="1075402"/>
    <lineage>
        <taxon>Bacteria</taxon>
        <taxon>Bacillati</taxon>
        <taxon>Actinomycetota</taxon>
        <taxon>Actinomycetes</taxon>
        <taxon>Kitasatosporales</taxon>
        <taxon>Streptomycetaceae</taxon>
        <taxon>Streptomyces</taxon>
    </lineage>
</organism>
<dbReference type="EMBL" id="LJGU01000115">
    <property type="protein sequence ID" value="OEV03883.1"/>
    <property type="molecule type" value="Genomic_DNA"/>
</dbReference>
<dbReference type="PATRIC" id="fig|1075402.3.peg.5303"/>
<reference evidence="6 7" key="1">
    <citation type="journal article" date="2016" name="Front. Microbiol.">
        <title>Comparative Genomics Analysis of Streptomyces Species Reveals Their Adaptation to the Marine Environment and Their Diversity at the Genomic Level.</title>
        <authorList>
            <person name="Tian X."/>
            <person name="Zhang Z."/>
            <person name="Yang T."/>
            <person name="Chen M."/>
            <person name="Li J."/>
            <person name="Chen F."/>
            <person name="Yang J."/>
            <person name="Li W."/>
            <person name="Zhang B."/>
            <person name="Zhang Z."/>
            <person name="Wu J."/>
            <person name="Zhang C."/>
            <person name="Long L."/>
            <person name="Xiao J."/>
        </authorList>
    </citation>
    <scope>NUCLEOTIDE SEQUENCE [LARGE SCALE GENOMIC DNA]</scope>
    <source>
        <strain evidence="6 7">SCSIO 02100</strain>
    </source>
</reference>
<dbReference type="OrthoDB" id="344301at2"/>
<dbReference type="STRING" id="1075402.AN216_09555"/>
<gene>
    <name evidence="6" type="ORF">AN216_09555</name>
</gene>
<dbReference type="Pfam" id="PF13517">
    <property type="entry name" value="FG-GAP_3"/>
    <property type="match status" value="1"/>
</dbReference>
<sequence>MSLMKRRDERAPRRKHRRPGMQLSAMAAALLVAGGLTAWSLTPEKADAAQEPVAAGDDFNGDGYADLVSGAPGASVAGKEQAGYVAVTYGSGDGVDPAQKKVVSRATSEVPGAAEAKQRFGKTFSKGDLDGDGYGDLVIGSDKAASGSVVLWGSPDGLRDGTAIDDYGRTPQVGDFDGDGKDDLALFADAEVAGDDPVKQDTNLWKGPISRAGEPAERLDFWDKSEWWGYDHDNAECATDDSCIDGPDSTSGPVAAKAVGDLNGDDVEDLVLWLYEGDGVWGTHAMLGGATGFTKGGSVGDFGTSGGDAATDVGDVDGDGFDDVVVGSSEDTSKVTVAFGTSEGPSQERVQSFDQTLPGFYGAQEKGDRVGSCVAVADVTGDGRAEVALGISGEDFSDLTNAGTVALLHGTDNGVTGEGSQVLNQNTKGVPGVAEKGDEFGSACALLDTDGDGPGDLAVAAESENSDAGAVWSLRGSADGLTTEGASAFGPGDLDAPERAARFGHHLS</sequence>
<keyword evidence="1" id="KW-0732">Signal</keyword>
<evidence type="ECO:0000313" key="7">
    <source>
        <dbReference type="Proteomes" id="UP000176101"/>
    </source>
</evidence>